<feature type="domain" description="EH" evidence="2">
    <location>
        <begin position="465"/>
        <end position="568"/>
    </location>
</feature>
<feature type="compositionally biased region" description="Basic and acidic residues" evidence="1">
    <location>
        <begin position="189"/>
        <end position="199"/>
    </location>
</feature>
<feature type="compositionally biased region" description="Polar residues" evidence="1">
    <location>
        <begin position="339"/>
        <end position="354"/>
    </location>
</feature>
<feature type="compositionally biased region" description="Polar residues" evidence="1">
    <location>
        <begin position="1"/>
        <end position="12"/>
    </location>
</feature>
<evidence type="ECO:0000259" key="2">
    <source>
        <dbReference type="PROSITE" id="PS50031"/>
    </source>
</evidence>
<dbReference type="InterPro" id="IPR011992">
    <property type="entry name" value="EF-hand-dom_pair"/>
</dbReference>
<feature type="compositionally biased region" description="Polar residues" evidence="1">
    <location>
        <begin position="253"/>
        <end position="282"/>
    </location>
</feature>
<dbReference type="GO" id="GO:0016197">
    <property type="term" value="P:endosomal transport"/>
    <property type="evidence" value="ECO:0007669"/>
    <property type="project" value="TreeGrafter"/>
</dbReference>
<comment type="caution">
    <text evidence="3">The sequence shown here is derived from an EMBL/GenBank/DDBJ whole genome shotgun (WGS) entry which is preliminary data.</text>
</comment>
<proteinExistence type="predicted"/>
<dbReference type="GO" id="GO:0005737">
    <property type="term" value="C:cytoplasm"/>
    <property type="evidence" value="ECO:0007669"/>
    <property type="project" value="TreeGrafter"/>
</dbReference>
<dbReference type="Pfam" id="PF12763">
    <property type="entry name" value="EH"/>
    <property type="match status" value="1"/>
</dbReference>
<feature type="region of interest" description="Disordered" evidence="1">
    <location>
        <begin position="128"/>
        <end position="455"/>
    </location>
</feature>
<keyword evidence="4" id="KW-1185">Reference proteome</keyword>
<evidence type="ECO:0000313" key="3">
    <source>
        <dbReference type="EMBL" id="PGG99981.1"/>
    </source>
</evidence>
<dbReference type="AlphaFoldDB" id="A0A2B7WU22"/>
<name>A0A2B7WU22_9EURO</name>
<organism evidence="3 4">
    <name type="scientific">Helicocarpus griseus UAMH5409</name>
    <dbReference type="NCBI Taxonomy" id="1447875"/>
    <lineage>
        <taxon>Eukaryota</taxon>
        <taxon>Fungi</taxon>
        <taxon>Dikarya</taxon>
        <taxon>Ascomycota</taxon>
        <taxon>Pezizomycotina</taxon>
        <taxon>Eurotiomycetes</taxon>
        <taxon>Eurotiomycetidae</taxon>
        <taxon>Onygenales</taxon>
        <taxon>Ajellomycetaceae</taxon>
        <taxon>Helicocarpus</taxon>
    </lineage>
</organism>
<feature type="compositionally biased region" description="Polar residues" evidence="1">
    <location>
        <begin position="88"/>
        <end position="111"/>
    </location>
</feature>
<feature type="compositionally biased region" description="Basic and acidic residues" evidence="1">
    <location>
        <begin position="420"/>
        <end position="434"/>
    </location>
</feature>
<dbReference type="STRING" id="1447875.A0A2B7WU22"/>
<dbReference type="PROSITE" id="PS50031">
    <property type="entry name" value="EH"/>
    <property type="match status" value="1"/>
</dbReference>
<gene>
    <name evidence="3" type="ORF">AJ79_08343</name>
</gene>
<feature type="compositionally biased region" description="Polar residues" evidence="1">
    <location>
        <begin position="164"/>
        <end position="173"/>
    </location>
</feature>
<evidence type="ECO:0000313" key="4">
    <source>
        <dbReference type="Proteomes" id="UP000223968"/>
    </source>
</evidence>
<dbReference type="SMART" id="SM00027">
    <property type="entry name" value="EH"/>
    <property type="match status" value="1"/>
</dbReference>
<dbReference type="InterPro" id="IPR000261">
    <property type="entry name" value="EH_dom"/>
</dbReference>
<dbReference type="EMBL" id="PDNB01000193">
    <property type="protein sequence ID" value="PGG99981.1"/>
    <property type="molecule type" value="Genomic_DNA"/>
</dbReference>
<dbReference type="GO" id="GO:0005886">
    <property type="term" value="C:plasma membrane"/>
    <property type="evidence" value="ECO:0007669"/>
    <property type="project" value="TreeGrafter"/>
</dbReference>
<feature type="compositionally biased region" description="Low complexity" evidence="1">
    <location>
        <begin position="386"/>
        <end position="403"/>
    </location>
</feature>
<dbReference type="OrthoDB" id="10045710at2759"/>
<evidence type="ECO:0000256" key="1">
    <source>
        <dbReference type="SAM" id="MobiDB-lite"/>
    </source>
</evidence>
<dbReference type="Proteomes" id="UP000223968">
    <property type="component" value="Unassembled WGS sequence"/>
</dbReference>
<dbReference type="CDD" id="cd00052">
    <property type="entry name" value="EH"/>
    <property type="match status" value="1"/>
</dbReference>
<feature type="region of interest" description="Disordered" evidence="1">
    <location>
        <begin position="47"/>
        <end position="111"/>
    </location>
</feature>
<dbReference type="SUPFAM" id="SSF47473">
    <property type="entry name" value="EF-hand"/>
    <property type="match status" value="1"/>
</dbReference>
<reference evidence="3 4" key="1">
    <citation type="submission" date="2017-10" db="EMBL/GenBank/DDBJ databases">
        <title>Comparative genomics in systemic dimorphic fungi from Ajellomycetaceae.</title>
        <authorList>
            <person name="Munoz J.F."/>
            <person name="Mcewen J.G."/>
            <person name="Clay O.K."/>
            <person name="Cuomo C.A."/>
        </authorList>
    </citation>
    <scope>NUCLEOTIDE SEQUENCE [LARGE SCALE GENOMIC DNA]</scope>
    <source>
        <strain evidence="3 4">UAMH5409</strain>
    </source>
</reference>
<protein>
    <recommendedName>
        <fullName evidence="2">EH domain-containing protein</fullName>
    </recommendedName>
</protein>
<feature type="region of interest" description="Disordered" evidence="1">
    <location>
        <begin position="1"/>
        <end position="29"/>
    </location>
</feature>
<dbReference type="GO" id="GO:0006897">
    <property type="term" value="P:endocytosis"/>
    <property type="evidence" value="ECO:0007669"/>
    <property type="project" value="TreeGrafter"/>
</dbReference>
<dbReference type="Gene3D" id="1.10.238.10">
    <property type="entry name" value="EF-hand"/>
    <property type="match status" value="1"/>
</dbReference>
<feature type="compositionally biased region" description="Low complexity" evidence="1">
    <location>
        <begin position="355"/>
        <end position="377"/>
    </location>
</feature>
<sequence>MSDVPNHNSAQTVSSQKPKPPPVPSKPKIQSTALLGASLAFNNGQGIAKSPVVASPNPGHQDNKATQQEDTVPRNSAGTVGDRIRQFTEVSGPTIPQSVSDRGANMSLSGTASTQHIAAQLAVGRSATRVLPASPAKEDREASPPARNKSQERSHGSRPLVLNASPNPTSRNELAQDDRNAAPSSLDAGMDREFTDPRMRRAVTPKSSAASLRKEHTGSSLPPGALSRVIIEPRRSFTSTQHRRGPPLPPRSHTASVNRPISPQQQQSVHSRGINTSSTTTPLHKPNPPHPRRTIPTNEPEDSTRETSIHTVTSNTGVLPRSKMAPFQASRPSRDTARPQYTDSESSQADNMAPSSVMSLNSLSSFKGSDPSPSKKNSPPPPPPQRGSRSRPSPSLNPSQSPQRDAARTPSPVKRLRQTMRQEPKPDDEAERLKKYQPNRIIKTHPNKHREGDRKRWRDRITEKERKRYEGVWAANRGLLIDAHRQPGASGPSPRDMVLNLVVRDIWSRSRLNTEVLRQIWDLVSQVGCAMLTREEFVVGMWLIDQCLRGRKLPNKVSESVWDSVQQISASSQGYHPRS</sequence>
<accession>A0A2B7WU22</accession>
<dbReference type="PANTHER" id="PTHR11216">
    <property type="entry name" value="EH DOMAIN"/>
    <property type="match status" value="1"/>
</dbReference>
<feature type="compositionally biased region" description="Polar residues" evidence="1">
    <location>
        <begin position="58"/>
        <end position="78"/>
    </location>
</feature>